<evidence type="ECO:0000313" key="3">
    <source>
        <dbReference type="Proteomes" id="UP000242444"/>
    </source>
</evidence>
<protein>
    <submittedName>
        <fullName evidence="2">Uncharacterized protein</fullName>
    </submittedName>
</protein>
<feature type="region of interest" description="Disordered" evidence="1">
    <location>
        <begin position="87"/>
        <end position="116"/>
    </location>
</feature>
<comment type="caution">
    <text evidence="2">The sequence shown here is derived from an EMBL/GenBank/DDBJ whole genome shotgun (WGS) entry which is preliminary data.</text>
</comment>
<dbReference type="Proteomes" id="UP000242444">
    <property type="component" value="Unassembled WGS sequence"/>
</dbReference>
<reference evidence="2 3" key="1">
    <citation type="submission" date="2017-07" db="EMBL/GenBank/DDBJ databases">
        <title>Amycolatopsis antarcticus sp. nov., isolated from the surface of an Antarcticus brown macroalga.</title>
        <authorList>
            <person name="Wang J."/>
            <person name="Leiva S."/>
            <person name="Huang J."/>
            <person name="Huang Y."/>
        </authorList>
    </citation>
    <scope>NUCLEOTIDE SEQUENCE [LARGE SCALE GENOMIC DNA]</scope>
    <source>
        <strain evidence="2 3">AU-G6</strain>
    </source>
</reference>
<keyword evidence="3" id="KW-1185">Reference proteome</keyword>
<organism evidence="2 3">
    <name type="scientific">Amycolatopsis antarctica</name>
    <dbReference type="NCBI Taxonomy" id="1854586"/>
    <lineage>
        <taxon>Bacteria</taxon>
        <taxon>Bacillati</taxon>
        <taxon>Actinomycetota</taxon>
        <taxon>Actinomycetes</taxon>
        <taxon>Pseudonocardiales</taxon>
        <taxon>Pseudonocardiaceae</taxon>
        <taxon>Amycolatopsis</taxon>
    </lineage>
</organism>
<gene>
    <name evidence="2" type="ORF">CFN78_06905</name>
</gene>
<dbReference type="AlphaFoldDB" id="A0A263D6C3"/>
<dbReference type="InParanoid" id="A0A263D6C3"/>
<evidence type="ECO:0000313" key="2">
    <source>
        <dbReference type="EMBL" id="OZM74010.1"/>
    </source>
</evidence>
<dbReference type="EMBL" id="NKYE01000003">
    <property type="protein sequence ID" value="OZM74010.1"/>
    <property type="molecule type" value="Genomic_DNA"/>
</dbReference>
<accession>A0A263D6C3</accession>
<name>A0A263D6C3_9PSEU</name>
<sequence>MEPVTGPISRDDYMQVLVARQQAWHARNPHVKLPALYEWFIEDGDELYVIVPKQAPAPKKTVTPRVYRSAESLRAERDKLDADMARVAGAGDPGDRAATNLSPYSRSRAAASAGRRRFAQMDRALERYTAMSRRRDALDSRIAKAEAREARRNGDA</sequence>
<proteinExistence type="predicted"/>
<evidence type="ECO:0000256" key="1">
    <source>
        <dbReference type="SAM" id="MobiDB-lite"/>
    </source>
</evidence>